<evidence type="ECO:0000313" key="2">
    <source>
        <dbReference type="Proteomes" id="UP000319576"/>
    </source>
</evidence>
<protein>
    <submittedName>
        <fullName evidence="1">Uncharacterized protein</fullName>
    </submittedName>
</protein>
<name>A0A517Y2K6_9BACT</name>
<proteinExistence type="predicted"/>
<sequence length="153" mass="17642">MVACCVSPTEADPANLSPGVPLMQRSVYSDCLEEANRYKWIASEKAGYDLGEAAIRQWVREHWNGYLRARWVEHLQGSCFWLELDRGDYGLLQRAFRDRQPLLNQILGWLKGGKENLDVIHWACAQDIDLNTVVEILEALDVNSRRLAHQFDR</sequence>
<gene>
    <name evidence="1" type="ORF">ETAA1_59830</name>
</gene>
<reference evidence="1 2" key="1">
    <citation type="submission" date="2019-02" db="EMBL/GenBank/DDBJ databases">
        <title>Deep-cultivation of Planctomycetes and their phenomic and genomic characterization uncovers novel biology.</title>
        <authorList>
            <person name="Wiegand S."/>
            <person name="Jogler M."/>
            <person name="Boedeker C."/>
            <person name="Pinto D."/>
            <person name="Vollmers J."/>
            <person name="Rivas-Marin E."/>
            <person name="Kohn T."/>
            <person name="Peeters S.H."/>
            <person name="Heuer A."/>
            <person name="Rast P."/>
            <person name="Oberbeckmann S."/>
            <person name="Bunk B."/>
            <person name="Jeske O."/>
            <person name="Meyerdierks A."/>
            <person name="Storesund J.E."/>
            <person name="Kallscheuer N."/>
            <person name="Luecker S."/>
            <person name="Lage O.M."/>
            <person name="Pohl T."/>
            <person name="Merkel B.J."/>
            <person name="Hornburger P."/>
            <person name="Mueller R.-W."/>
            <person name="Bruemmer F."/>
            <person name="Labrenz M."/>
            <person name="Spormann A.M."/>
            <person name="Op den Camp H."/>
            <person name="Overmann J."/>
            <person name="Amann R."/>
            <person name="Jetten M.S.M."/>
            <person name="Mascher T."/>
            <person name="Medema M.H."/>
            <person name="Devos D.P."/>
            <person name="Kaster A.-K."/>
            <person name="Ovreas L."/>
            <person name="Rohde M."/>
            <person name="Galperin M.Y."/>
            <person name="Jogler C."/>
        </authorList>
    </citation>
    <scope>NUCLEOTIDE SEQUENCE [LARGE SCALE GENOMIC DNA]</scope>
    <source>
        <strain evidence="1 2">ETA_A1</strain>
    </source>
</reference>
<dbReference type="Proteomes" id="UP000319576">
    <property type="component" value="Chromosome"/>
</dbReference>
<dbReference type="EMBL" id="CP036273">
    <property type="protein sequence ID" value="QDU23972.1"/>
    <property type="molecule type" value="Genomic_DNA"/>
</dbReference>
<organism evidence="1 2">
    <name type="scientific">Urbifossiella limnaea</name>
    <dbReference type="NCBI Taxonomy" id="2528023"/>
    <lineage>
        <taxon>Bacteria</taxon>
        <taxon>Pseudomonadati</taxon>
        <taxon>Planctomycetota</taxon>
        <taxon>Planctomycetia</taxon>
        <taxon>Gemmatales</taxon>
        <taxon>Gemmataceae</taxon>
        <taxon>Urbifossiella</taxon>
    </lineage>
</organism>
<keyword evidence="2" id="KW-1185">Reference proteome</keyword>
<dbReference type="KEGG" id="uli:ETAA1_59830"/>
<evidence type="ECO:0000313" key="1">
    <source>
        <dbReference type="EMBL" id="QDU23972.1"/>
    </source>
</evidence>
<dbReference type="AlphaFoldDB" id="A0A517Y2K6"/>
<accession>A0A517Y2K6</accession>